<accession>A0A376TS38</accession>
<reference evidence="1 2" key="1">
    <citation type="submission" date="2018-06" db="EMBL/GenBank/DDBJ databases">
        <authorList>
            <consortium name="Pathogen Informatics"/>
            <person name="Doyle S."/>
        </authorList>
    </citation>
    <scope>NUCLEOTIDE SEQUENCE [LARGE SCALE GENOMIC DNA]</scope>
    <source>
        <strain evidence="1 2">NCTC8985</strain>
    </source>
</reference>
<evidence type="ECO:0000313" key="2">
    <source>
        <dbReference type="Proteomes" id="UP000254405"/>
    </source>
</evidence>
<dbReference type="AlphaFoldDB" id="A0A376TS38"/>
<dbReference type="InterPro" id="IPR015421">
    <property type="entry name" value="PyrdxlP-dep_Trfase_major"/>
</dbReference>
<dbReference type="GO" id="GO:0008710">
    <property type="term" value="F:8-amino-7-oxononanoate synthase activity"/>
    <property type="evidence" value="ECO:0007669"/>
    <property type="project" value="UniProtKB-EC"/>
</dbReference>
<protein>
    <submittedName>
        <fullName evidence="1">Putative class II aminotransferase</fullName>
        <ecNumber evidence="1">2.3.1.47</ecNumber>
    </submittedName>
</protein>
<dbReference type="SUPFAM" id="SSF53383">
    <property type="entry name" value="PLP-dependent transferases"/>
    <property type="match status" value="1"/>
</dbReference>
<dbReference type="InterPro" id="IPR015422">
    <property type="entry name" value="PyrdxlP-dep_Trfase_small"/>
</dbReference>
<evidence type="ECO:0000313" key="1">
    <source>
        <dbReference type="EMBL" id="STI80022.1"/>
    </source>
</evidence>
<organism evidence="1 2">
    <name type="scientific">Escherichia coli</name>
    <dbReference type="NCBI Taxonomy" id="562"/>
    <lineage>
        <taxon>Bacteria</taxon>
        <taxon>Pseudomonadati</taxon>
        <taxon>Pseudomonadota</taxon>
        <taxon>Gammaproteobacteria</taxon>
        <taxon>Enterobacterales</taxon>
        <taxon>Enterobacteriaceae</taxon>
        <taxon>Escherichia</taxon>
    </lineage>
</organism>
<proteinExistence type="predicted"/>
<dbReference type="Gene3D" id="3.40.640.10">
    <property type="entry name" value="Type I PLP-dependent aspartate aminotransferase-like (Major domain)"/>
    <property type="match status" value="1"/>
</dbReference>
<keyword evidence="1" id="KW-0012">Acyltransferase</keyword>
<keyword evidence="1" id="KW-0032">Aminotransferase</keyword>
<sequence length="109" mass="11888">MRALLASDCNLVTTGLTPFGTCIDEVYSATEGRIGNKKVILAGTNNYLGLTFNHDAISEGQAALAAQGTGTTGSRMANGSYAPHLALEKEIAEFFQSPYRYRFFNRLYR</sequence>
<dbReference type="Proteomes" id="UP000254405">
    <property type="component" value="Unassembled WGS sequence"/>
</dbReference>
<dbReference type="GO" id="GO:0008483">
    <property type="term" value="F:transaminase activity"/>
    <property type="evidence" value="ECO:0007669"/>
    <property type="project" value="UniProtKB-KW"/>
</dbReference>
<name>A0A376TS38_ECOLX</name>
<dbReference type="InterPro" id="IPR015424">
    <property type="entry name" value="PyrdxlP-dep_Trfase"/>
</dbReference>
<dbReference type="EMBL" id="UGCO01000001">
    <property type="protein sequence ID" value="STI80022.1"/>
    <property type="molecule type" value="Genomic_DNA"/>
</dbReference>
<gene>
    <name evidence="1" type="primary">bioF_3</name>
    <name evidence="1" type="ORF">NCTC8985_05434</name>
</gene>
<keyword evidence="1" id="KW-0808">Transferase</keyword>
<dbReference type="Gene3D" id="3.90.1150.10">
    <property type="entry name" value="Aspartate Aminotransferase, domain 1"/>
    <property type="match status" value="1"/>
</dbReference>
<dbReference type="EC" id="2.3.1.47" evidence="1"/>